<accession>A0A0H5QUR5</accession>
<organism evidence="2">
    <name type="scientific">Spongospora subterranea</name>
    <dbReference type="NCBI Taxonomy" id="70186"/>
    <lineage>
        <taxon>Eukaryota</taxon>
        <taxon>Sar</taxon>
        <taxon>Rhizaria</taxon>
        <taxon>Endomyxa</taxon>
        <taxon>Phytomyxea</taxon>
        <taxon>Plasmodiophorida</taxon>
        <taxon>Plasmodiophoridae</taxon>
        <taxon>Spongospora</taxon>
    </lineage>
</organism>
<proteinExistence type="predicted"/>
<keyword evidence="1" id="KW-0472">Membrane</keyword>
<sequence length="229" mass="25027">MTNVSDMVIVGMVAAIGAFVVAASFSRNASRRRLKKKPALKHHAGMTFALKKETQEMQVVTARREMHSAIPVKVESGNRIPNGAASIFYDMLVAYTSVAVSSPYTNHHKVSRPEPIYSTWARHEASGEDQIIITSASTKSEIPYSITESGTMMELPGTVVSPVSLPSGGRPASLQAQTPDCDQERLRLVDLELKALRQRMKICRAVIHNPAAEQGNMGPGYSSDFNRSR</sequence>
<evidence type="ECO:0000256" key="1">
    <source>
        <dbReference type="SAM" id="Phobius"/>
    </source>
</evidence>
<dbReference type="AlphaFoldDB" id="A0A0H5QUR5"/>
<evidence type="ECO:0000313" key="2">
    <source>
        <dbReference type="EMBL" id="CRZ05655.1"/>
    </source>
</evidence>
<protein>
    <submittedName>
        <fullName evidence="2">Uncharacterized protein</fullName>
    </submittedName>
</protein>
<keyword evidence="1" id="KW-0812">Transmembrane</keyword>
<reference evidence="2" key="1">
    <citation type="submission" date="2015-04" db="EMBL/GenBank/DDBJ databases">
        <title>The genome sequence of the plant pathogenic Rhizarian Plasmodiophora brassicae reveals insights in its biotrophic life cycle and the origin of chitin synthesis.</title>
        <authorList>
            <person name="Schwelm A."/>
            <person name="Fogelqvist J."/>
            <person name="Knaust A."/>
            <person name="Julke S."/>
            <person name="Lilja T."/>
            <person name="Dhandapani V."/>
            <person name="Bonilla-Rosso G."/>
            <person name="Karlsson M."/>
            <person name="Shevchenko A."/>
            <person name="Choi S.R."/>
            <person name="Kim H.G."/>
            <person name="Park J.Y."/>
            <person name="Lim Y.P."/>
            <person name="Ludwig-Muller J."/>
            <person name="Dixelius C."/>
        </authorList>
    </citation>
    <scope>NUCLEOTIDE SEQUENCE</scope>
    <source>
        <tissue evidence="2">Potato root galls</tissue>
    </source>
</reference>
<dbReference type="EMBL" id="HACM01005213">
    <property type="protein sequence ID" value="CRZ05655.1"/>
    <property type="molecule type" value="Transcribed_RNA"/>
</dbReference>
<name>A0A0H5QUR5_9EUKA</name>
<feature type="transmembrane region" description="Helical" evidence="1">
    <location>
        <begin position="6"/>
        <end position="26"/>
    </location>
</feature>
<keyword evidence="1" id="KW-1133">Transmembrane helix</keyword>